<dbReference type="Pfam" id="PF06689">
    <property type="entry name" value="zf-C4_ClpX"/>
    <property type="match status" value="1"/>
</dbReference>
<dbReference type="SUPFAM" id="SSF52540">
    <property type="entry name" value="P-loop containing nucleoside triphosphate hydrolases"/>
    <property type="match status" value="1"/>
</dbReference>
<dbReference type="GO" id="GO:0051603">
    <property type="term" value="P:proteolysis involved in protein catabolic process"/>
    <property type="evidence" value="ECO:0007669"/>
    <property type="project" value="TreeGrafter"/>
</dbReference>
<dbReference type="Pfam" id="PF10431">
    <property type="entry name" value="ClpB_D2-small"/>
    <property type="match status" value="1"/>
</dbReference>
<dbReference type="InterPro" id="IPR027417">
    <property type="entry name" value="P-loop_NTPase"/>
</dbReference>
<evidence type="ECO:0000256" key="2">
    <source>
        <dbReference type="ARBA" id="ARBA00022741"/>
    </source>
</evidence>
<reference evidence="8" key="1">
    <citation type="journal article" date="2020" name="mSystems">
        <title>Genome- and Community-Level Interaction Insights into Carbon Utilization and Element Cycling Functions of Hydrothermarchaeota in Hydrothermal Sediment.</title>
        <authorList>
            <person name="Zhou Z."/>
            <person name="Liu Y."/>
            <person name="Xu W."/>
            <person name="Pan J."/>
            <person name="Luo Z.H."/>
            <person name="Li M."/>
        </authorList>
    </citation>
    <scope>NUCLEOTIDE SEQUENCE [LARGE SCALE GENOMIC DNA]</scope>
    <source>
        <strain evidence="8">HyVt-113</strain>
    </source>
</reference>
<dbReference type="Gene3D" id="3.40.50.300">
    <property type="entry name" value="P-loop containing nucleotide triphosphate hydrolases"/>
    <property type="match status" value="1"/>
</dbReference>
<dbReference type="InterPro" id="IPR003593">
    <property type="entry name" value="AAA+_ATPase"/>
</dbReference>
<feature type="binding site" evidence="6">
    <location>
        <position position="34"/>
    </location>
    <ligand>
        <name>Zn(2+)</name>
        <dbReference type="ChEBI" id="CHEBI:29105"/>
    </ligand>
</feature>
<keyword evidence="2" id="KW-0547">Nucleotide-binding</keyword>
<dbReference type="SMART" id="SM00994">
    <property type="entry name" value="zf-C4_ClpX"/>
    <property type="match status" value="1"/>
</dbReference>
<keyword evidence="4 8" id="KW-0067">ATP-binding</keyword>
<dbReference type="FunFam" id="1.10.8.60:FF:000002">
    <property type="entry name" value="ATP-dependent Clp protease ATP-binding subunit ClpX"/>
    <property type="match status" value="1"/>
</dbReference>
<dbReference type="InterPro" id="IPR019489">
    <property type="entry name" value="Clp_ATPase_C"/>
</dbReference>
<evidence type="ECO:0000256" key="3">
    <source>
        <dbReference type="ARBA" id="ARBA00022833"/>
    </source>
</evidence>
<dbReference type="Pfam" id="PF07724">
    <property type="entry name" value="AAA_2"/>
    <property type="match status" value="1"/>
</dbReference>
<dbReference type="GO" id="GO:0051082">
    <property type="term" value="F:unfolded protein binding"/>
    <property type="evidence" value="ECO:0007669"/>
    <property type="project" value="UniProtKB-UniRule"/>
</dbReference>
<dbReference type="SMART" id="SM00382">
    <property type="entry name" value="AAA"/>
    <property type="match status" value="1"/>
</dbReference>
<dbReference type="PANTHER" id="PTHR48102">
    <property type="entry name" value="ATP-DEPENDENT CLP PROTEASE ATP-BINDING SUBUNIT CLPX-LIKE, MITOCHONDRIAL-RELATED"/>
    <property type="match status" value="1"/>
</dbReference>
<dbReference type="PROSITE" id="PS51902">
    <property type="entry name" value="CLPX_ZB"/>
    <property type="match status" value="1"/>
</dbReference>
<dbReference type="NCBIfam" id="TIGR00382">
    <property type="entry name" value="clpX"/>
    <property type="match status" value="1"/>
</dbReference>
<keyword evidence="5 6" id="KW-0143">Chaperone</keyword>
<evidence type="ECO:0000256" key="6">
    <source>
        <dbReference type="PROSITE-ProRule" id="PRU01250"/>
    </source>
</evidence>
<proteinExistence type="inferred from homology"/>
<sequence>MNNRKYFHELRCSFCGNPIKDAFIKGKAPGVYICKSCIKSAYRLMQREEIENNFLKFNLPKPEEIKKFLDKYVIGQEKAKKVVSVAIYDHYKKIKDSSSSEVEFEKSNVLLIGPTGSGKTLIARTLAKLLRVPFVVADATSLTESGYVGGDVENIIARLVQAADGDIEKAEMGIVYIDEIDKLARKPMVGRDISGEGVQQELLKMLEGTEMEINMNYGEETIKINTEKILFICGGSFEGLEEIVKKRLGKRKVGFLADENVDETPQDYYEIMQNLEPADLITFGMIPELVGRIPVMVVLAPLTKNDLKRILVEPENAIVKQYQRLFELDGVKLTFTEDALDAIAELAYKRGTGARGLRSIMEDILLDLRFSLPSLSDVKECIIDKEVILGKKKPQLIRENKKIFVKKIARGGRKL</sequence>
<name>A0A7V0NEI8_DESA2</name>
<dbReference type="InterPro" id="IPR038366">
    <property type="entry name" value="Znf_CppX_C4_sf"/>
</dbReference>
<dbReference type="GO" id="GO:0140662">
    <property type="term" value="F:ATP-dependent protein folding chaperone"/>
    <property type="evidence" value="ECO:0007669"/>
    <property type="project" value="InterPro"/>
</dbReference>
<dbReference type="GO" id="GO:0046983">
    <property type="term" value="F:protein dimerization activity"/>
    <property type="evidence" value="ECO:0007669"/>
    <property type="project" value="UniProtKB-UniRule"/>
</dbReference>
<dbReference type="InterPro" id="IPR050052">
    <property type="entry name" value="ATP-dep_Clp_protease_ClpX"/>
</dbReference>
<dbReference type="Proteomes" id="UP000885706">
    <property type="component" value="Unassembled WGS sequence"/>
</dbReference>
<evidence type="ECO:0000256" key="4">
    <source>
        <dbReference type="ARBA" id="ARBA00022840"/>
    </source>
</evidence>
<keyword evidence="1 6" id="KW-0479">Metal-binding</keyword>
<evidence type="ECO:0000256" key="5">
    <source>
        <dbReference type="ARBA" id="ARBA00023186"/>
    </source>
</evidence>
<accession>A0A7V0NEI8</accession>
<dbReference type="GO" id="GO:0008233">
    <property type="term" value="F:peptidase activity"/>
    <property type="evidence" value="ECO:0007669"/>
    <property type="project" value="UniProtKB-KW"/>
</dbReference>
<dbReference type="AlphaFoldDB" id="A0A7V0NEI8"/>
<evidence type="ECO:0000313" key="8">
    <source>
        <dbReference type="EMBL" id="HDD35258.1"/>
    </source>
</evidence>
<dbReference type="Gene3D" id="6.20.220.10">
    <property type="entry name" value="ClpX chaperone, C4-type zinc finger domain"/>
    <property type="match status" value="1"/>
</dbReference>
<dbReference type="GO" id="GO:0005524">
    <property type="term" value="F:ATP binding"/>
    <property type="evidence" value="ECO:0007669"/>
    <property type="project" value="UniProtKB-KW"/>
</dbReference>
<keyword evidence="8" id="KW-0378">Hydrolase</keyword>
<feature type="binding site" evidence="6">
    <location>
        <position position="12"/>
    </location>
    <ligand>
        <name>Zn(2+)</name>
        <dbReference type="ChEBI" id="CHEBI:29105"/>
    </ligand>
</feature>
<comment type="caution">
    <text evidence="8">The sequence shown here is derived from an EMBL/GenBank/DDBJ whole genome shotgun (WGS) entry which is preliminary data.</text>
</comment>
<gene>
    <name evidence="8" type="primary">clpX</name>
    <name evidence="8" type="ORF">ENF30_00490</name>
</gene>
<dbReference type="GO" id="GO:0008270">
    <property type="term" value="F:zinc ion binding"/>
    <property type="evidence" value="ECO:0007669"/>
    <property type="project" value="UniProtKB-UniRule"/>
</dbReference>
<feature type="domain" description="ClpX-type ZB" evidence="7">
    <location>
        <begin position="1"/>
        <end position="53"/>
    </location>
</feature>
<dbReference type="InterPro" id="IPR059188">
    <property type="entry name" value="Znf_CLPX-like"/>
</dbReference>
<evidence type="ECO:0000256" key="1">
    <source>
        <dbReference type="ARBA" id="ARBA00022723"/>
    </source>
</evidence>
<dbReference type="SMART" id="SM01086">
    <property type="entry name" value="ClpB_D2-small"/>
    <property type="match status" value="1"/>
</dbReference>
<evidence type="ECO:0000259" key="7">
    <source>
        <dbReference type="PROSITE" id="PS51902"/>
    </source>
</evidence>
<protein>
    <submittedName>
        <fullName evidence="8">ATP-dependent Clp protease ATP-binding subunit ClpX</fullName>
    </submittedName>
</protein>
<dbReference type="InterPro" id="IPR004487">
    <property type="entry name" value="Clp_protease_ATP-bd_su_ClpX"/>
</dbReference>
<feature type="binding site" evidence="6">
    <location>
        <position position="37"/>
    </location>
    <ligand>
        <name>Zn(2+)</name>
        <dbReference type="ChEBI" id="CHEBI:29105"/>
    </ligand>
</feature>
<organism evidence="8">
    <name type="scientific">Desulfofervidus auxilii</name>
    <dbReference type="NCBI Taxonomy" id="1621989"/>
    <lineage>
        <taxon>Bacteria</taxon>
        <taxon>Pseudomonadati</taxon>
        <taxon>Thermodesulfobacteriota</taxon>
        <taxon>Candidatus Desulfofervidia</taxon>
        <taxon>Candidatus Desulfofervidales</taxon>
        <taxon>Candidatus Desulfofervidaceae</taxon>
        <taxon>Candidatus Desulfofervidus</taxon>
    </lineage>
</organism>
<keyword evidence="3 6" id="KW-0862">Zinc</keyword>
<comment type="similarity">
    <text evidence="6">Belongs to the ClpX chaperone family.</text>
</comment>
<feature type="binding site" evidence="6">
    <location>
        <position position="15"/>
    </location>
    <ligand>
        <name>Zn(2+)</name>
        <dbReference type="ChEBI" id="CHEBI:29105"/>
    </ligand>
</feature>
<dbReference type="InterPro" id="IPR010603">
    <property type="entry name" value="Znf_CppX_C4"/>
</dbReference>
<dbReference type="CDD" id="cd19497">
    <property type="entry name" value="RecA-like_ClpX"/>
    <property type="match status" value="1"/>
</dbReference>
<dbReference type="NCBIfam" id="NF003745">
    <property type="entry name" value="PRK05342.1"/>
    <property type="match status" value="1"/>
</dbReference>
<dbReference type="Gene3D" id="1.10.8.60">
    <property type="match status" value="1"/>
</dbReference>
<dbReference type="GO" id="GO:0016887">
    <property type="term" value="F:ATP hydrolysis activity"/>
    <property type="evidence" value="ECO:0007669"/>
    <property type="project" value="InterPro"/>
</dbReference>
<keyword evidence="8" id="KW-0645">Protease</keyword>
<dbReference type="PANTHER" id="PTHR48102:SF7">
    <property type="entry name" value="ATP-DEPENDENT CLP PROTEASE ATP-BINDING SUBUNIT CLPX-LIKE, MITOCHONDRIAL"/>
    <property type="match status" value="1"/>
</dbReference>
<dbReference type="EMBL" id="DQWQ01000024">
    <property type="protein sequence ID" value="HDD35258.1"/>
    <property type="molecule type" value="Genomic_DNA"/>
</dbReference>
<dbReference type="InterPro" id="IPR003959">
    <property type="entry name" value="ATPase_AAA_core"/>
</dbReference>